<comment type="caution">
    <text evidence="8">The sequence shown here is derived from an EMBL/GenBank/DDBJ whole genome shotgun (WGS) entry which is preliminary data.</text>
</comment>
<sequence>MVLLISPVCSLTCTSQKLTGNKLYSNCTDLPQLDAYLHWTYNASNSSLSVAFIAAPAGKNGWVAWAINPTAEGMAGSQALVALKSGGSVVLKTFNISSYSSIVESKLSFEVWDTRAEEKDGKITIFATVKVPEKAEKVNQVWQVGPSVTNGKPDKHEFKPPNLASKGSLKLVETSAGSTTNGTSSNSNSTGSGDNKSGASRIGENFGLGLGLVMFLLSIFRF</sequence>
<accession>A0AAD7LNX5</accession>
<dbReference type="PROSITE" id="PS50836">
    <property type="entry name" value="DOMON"/>
    <property type="match status" value="1"/>
</dbReference>
<feature type="region of interest" description="Disordered" evidence="6">
    <location>
        <begin position="144"/>
        <end position="197"/>
    </location>
</feature>
<keyword evidence="3" id="KW-0732">Signal</keyword>
<comment type="subcellular location">
    <subcellularLocation>
        <location evidence="1">Membrane</location>
    </subcellularLocation>
</comment>
<dbReference type="GO" id="GO:0016020">
    <property type="term" value="C:membrane"/>
    <property type="evidence" value="ECO:0007669"/>
    <property type="project" value="UniProtKB-SubCell"/>
</dbReference>
<evidence type="ECO:0000256" key="5">
    <source>
        <dbReference type="ARBA" id="ARBA00023136"/>
    </source>
</evidence>
<protein>
    <submittedName>
        <fullName evidence="8">Cytochrome b561 and DOMON domain-containing protein</fullName>
    </submittedName>
</protein>
<evidence type="ECO:0000313" key="8">
    <source>
        <dbReference type="EMBL" id="KAJ7961644.1"/>
    </source>
</evidence>
<evidence type="ECO:0000256" key="2">
    <source>
        <dbReference type="ARBA" id="ARBA00022448"/>
    </source>
</evidence>
<keyword evidence="5" id="KW-0472">Membrane</keyword>
<dbReference type="PANTHER" id="PTHR23130:SF157">
    <property type="entry name" value="AUXIN-INDUCED IN ROOT CULTURES PROTEIN 12"/>
    <property type="match status" value="1"/>
</dbReference>
<dbReference type="Pfam" id="PF04526">
    <property type="entry name" value="DUF568"/>
    <property type="match status" value="1"/>
</dbReference>
<dbReference type="AlphaFoldDB" id="A0AAD7LNX5"/>
<evidence type="ECO:0000256" key="6">
    <source>
        <dbReference type="SAM" id="MobiDB-lite"/>
    </source>
</evidence>
<keyword evidence="9" id="KW-1185">Reference proteome</keyword>
<dbReference type="InterPro" id="IPR045265">
    <property type="entry name" value="AIR12_DOMON"/>
</dbReference>
<feature type="compositionally biased region" description="Low complexity" evidence="6">
    <location>
        <begin position="174"/>
        <end position="197"/>
    </location>
</feature>
<evidence type="ECO:0000259" key="7">
    <source>
        <dbReference type="PROSITE" id="PS50836"/>
    </source>
</evidence>
<proteinExistence type="predicted"/>
<organism evidence="8 9">
    <name type="scientific">Quillaja saponaria</name>
    <name type="common">Soap bark tree</name>
    <dbReference type="NCBI Taxonomy" id="32244"/>
    <lineage>
        <taxon>Eukaryota</taxon>
        <taxon>Viridiplantae</taxon>
        <taxon>Streptophyta</taxon>
        <taxon>Embryophyta</taxon>
        <taxon>Tracheophyta</taxon>
        <taxon>Spermatophyta</taxon>
        <taxon>Magnoliopsida</taxon>
        <taxon>eudicotyledons</taxon>
        <taxon>Gunneridae</taxon>
        <taxon>Pentapetalae</taxon>
        <taxon>rosids</taxon>
        <taxon>fabids</taxon>
        <taxon>Fabales</taxon>
        <taxon>Quillajaceae</taxon>
        <taxon>Quillaja</taxon>
    </lineage>
</organism>
<dbReference type="PANTHER" id="PTHR23130">
    <property type="entry name" value="CYTOCHROME B561 AND DOMON DOMAIN-CONTAINING PROTEIN"/>
    <property type="match status" value="1"/>
</dbReference>
<name>A0AAD7LNX5_QUISA</name>
<evidence type="ECO:0000256" key="1">
    <source>
        <dbReference type="ARBA" id="ARBA00004370"/>
    </source>
</evidence>
<dbReference type="EMBL" id="JARAOO010000007">
    <property type="protein sequence ID" value="KAJ7961644.1"/>
    <property type="molecule type" value="Genomic_DNA"/>
</dbReference>
<feature type="domain" description="DOMON" evidence="7">
    <location>
        <begin position="33"/>
        <end position="145"/>
    </location>
</feature>
<evidence type="ECO:0000256" key="3">
    <source>
        <dbReference type="ARBA" id="ARBA00022729"/>
    </source>
</evidence>
<evidence type="ECO:0000256" key="4">
    <source>
        <dbReference type="ARBA" id="ARBA00022982"/>
    </source>
</evidence>
<dbReference type="CDD" id="cd09629">
    <property type="entry name" value="DOMON_CIL1_like"/>
    <property type="match status" value="1"/>
</dbReference>
<keyword evidence="4" id="KW-0249">Electron transport</keyword>
<dbReference type="Proteomes" id="UP001163823">
    <property type="component" value="Chromosome 7"/>
</dbReference>
<keyword evidence="2" id="KW-0813">Transport</keyword>
<dbReference type="KEGG" id="qsa:O6P43_016966"/>
<evidence type="ECO:0000313" key="9">
    <source>
        <dbReference type="Proteomes" id="UP001163823"/>
    </source>
</evidence>
<reference evidence="8" key="1">
    <citation type="journal article" date="2023" name="Science">
        <title>Elucidation of the pathway for biosynthesis of saponin adjuvants from the soapbark tree.</title>
        <authorList>
            <person name="Reed J."/>
            <person name="Orme A."/>
            <person name="El-Demerdash A."/>
            <person name="Owen C."/>
            <person name="Martin L.B.B."/>
            <person name="Misra R.C."/>
            <person name="Kikuchi S."/>
            <person name="Rejzek M."/>
            <person name="Martin A.C."/>
            <person name="Harkess A."/>
            <person name="Leebens-Mack J."/>
            <person name="Louveau T."/>
            <person name="Stephenson M.J."/>
            <person name="Osbourn A."/>
        </authorList>
    </citation>
    <scope>NUCLEOTIDE SEQUENCE</scope>
    <source>
        <strain evidence="8">S10</strain>
    </source>
</reference>
<gene>
    <name evidence="8" type="ORF">O6P43_016966</name>
</gene>
<dbReference type="InterPro" id="IPR005018">
    <property type="entry name" value="DOMON_domain"/>
</dbReference>